<accession>A0AAV4PEN0</accession>
<organism evidence="5 6">
    <name type="scientific">Caerostris extrusa</name>
    <name type="common">Bark spider</name>
    <name type="synonym">Caerostris bankana</name>
    <dbReference type="NCBI Taxonomy" id="172846"/>
    <lineage>
        <taxon>Eukaryota</taxon>
        <taxon>Metazoa</taxon>
        <taxon>Ecdysozoa</taxon>
        <taxon>Arthropoda</taxon>
        <taxon>Chelicerata</taxon>
        <taxon>Arachnida</taxon>
        <taxon>Araneae</taxon>
        <taxon>Araneomorphae</taxon>
        <taxon>Entelegynae</taxon>
        <taxon>Araneoidea</taxon>
        <taxon>Araneidae</taxon>
        <taxon>Caerostris</taxon>
    </lineage>
</organism>
<dbReference type="InterPro" id="IPR042219">
    <property type="entry name" value="AAA_lid_11_sf"/>
</dbReference>
<dbReference type="InterPro" id="IPR027417">
    <property type="entry name" value="P-loop_NTPase"/>
</dbReference>
<dbReference type="Gene3D" id="1.20.1270.280">
    <property type="match status" value="1"/>
</dbReference>
<dbReference type="GO" id="GO:0045505">
    <property type="term" value="F:dynein intermediate chain binding"/>
    <property type="evidence" value="ECO:0007669"/>
    <property type="project" value="InterPro"/>
</dbReference>
<feature type="domain" description="Dynein heavy chain C-terminal" evidence="4">
    <location>
        <begin position="516"/>
        <end position="652"/>
    </location>
</feature>
<feature type="domain" description="Dynein heavy chain AAA lid" evidence="3">
    <location>
        <begin position="163"/>
        <end position="229"/>
    </location>
</feature>
<dbReference type="FunFam" id="1.20.1270.280:FF:000002">
    <property type="entry name" value="Dynein heavy chain 5, axonemal"/>
    <property type="match status" value="1"/>
</dbReference>
<evidence type="ECO:0000256" key="1">
    <source>
        <dbReference type="SAM" id="Phobius"/>
    </source>
</evidence>
<dbReference type="InterPro" id="IPR026983">
    <property type="entry name" value="DHC"/>
</dbReference>
<dbReference type="EMBL" id="BPLR01004442">
    <property type="protein sequence ID" value="GIX94868.1"/>
    <property type="molecule type" value="Genomic_DNA"/>
</dbReference>
<evidence type="ECO:0000259" key="4">
    <source>
        <dbReference type="Pfam" id="PF18199"/>
    </source>
</evidence>
<evidence type="ECO:0000313" key="5">
    <source>
        <dbReference type="EMBL" id="GIX94868.1"/>
    </source>
</evidence>
<evidence type="ECO:0000313" key="6">
    <source>
        <dbReference type="Proteomes" id="UP001054945"/>
    </source>
</evidence>
<dbReference type="PANTHER" id="PTHR46961">
    <property type="entry name" value="DYNEIN HEAVY CHAIN 1, AXONEMAL-LIKE PROTEIN"/>
    <property type="match status" value="1"/>
</dbReference>
<evidence type="ECO:0000259" key="3">
    <source>
        <dbReference type="Pfam" id="PF18198"/>
    </source>
</evidence>
<keyword evidence="1" id="KW-0812">Transmembrane</keyword>
<dbReference type="Gene3D" id="3.10.490.20">
    <property type="match status" value="1"/>
</dbReference>
<keyword evidence="1" id="KW-1133">Transmembrane helix</keyword>
<feature type="domain" description="Dynein heavy chain C-terminal" evidence="4">
    <location>
        <begin position="291"/>
        <end position="457"/>
    </location>
</feature>
<feature type="domain" description="Dynein heavy chain region D6 P-loop" evidence="2">
    <location>
        <begin position="7"/>
        <end position="132"/>
    </location>
</feature>
<dbReference type="Gene3D" id="3.40.50.300">
    <property type="entry name" value="P-loop containing nucleotide triphosphate hydrolases"/>
    <property type="match status" value="1"/>
</dbReference>
<dbReference type="InterPro" id="IPR043160">
    <property type="entry name" value="Dynein_C_barrel"/>
</dbReference>
<dbReference type="PANTHER" id="PTHR46961:SF19">
    <property type="entry name" value="DYNEIN HEAVY CHAIN 5, AXONEMAL"/>
    <property type="match status" value="1"/>
</dbReference>
<feature type="transmembrane region" description="Helical" evidence="1">
    <location>
        <begin position="465"/>
        <end position="486"/>
    </location>
</feature>
<dbReference type="Gene3D" id="1.10.8.720">
    <property type="entry name" value="Region D6 of dynein motor"/>
    <property type="match status" value="1"/>
</dbReference>
<dbReference type="InterPro" id="IPR041228">
    <property type="entry name" value="Dynein_C"/>
</dbReference>
<keyword evidence="1" id="KW-0472">Membrane</keyword>
<dbReference type="Proteomes" id="UP001054945">
    <property type="component" value="Unassembled WGS sequence"/>
</dbReference>
<keyword evidence="6" id="KW-1185">Reference proteome</keyword>
<dbReference type="GO" id="GO:0007018">
    <property type="term" value="P:microtubule-based movement"/>
    <property type="evidence" value="ECO:0007669"/>
    <property type="project" value="InterPro"/>
</dbReference>
<proteinExistence type="predicted"/>
<dbReference type="GO" id="GO:0008569">
    <property type="term" value="F:minus-end-directed microtubule motor activity"/>
    <property type="evidence" value="ECO:0007669"/>
    <property type="project" value="InterPro"/>
</dbReference>
<dbReference type="InterPro" id="IPR041658">
    <property type="entry name" value="AAA_lid_11"/>
</dbReference>
<evidence type="ECO:0000259" key="2">
    <source>
        <dbReference type="Pfam" id="PF03028"/>
    </source>
</evidence>
<dbReference type="Pfam" id="PF18199">
    <property type="entry name" value="Dynein_C"/>
    <property type="match status" value="2"/>
</dbReference>
<dbReference type="FunFam" id="3.10.490.20:FF:000003">
    <property type="entry name" value="Dynein heavy chain 5, axonemal"/>
    <property type="match status" value="1"/>
</dbReference>
<reference evidence="5 6" key="1">
    <citation type="submission" date="2021-06" db="EMBL/GenBank/DDBJ databases">
        <title>Caerostris extrusa draft genome.</title>
        <authorList>
            <person name="Kono N."/>
            <person name="Arakawa K."/>
        </authorList>
    </citation>
    <scope>NUCLEOTIDE SEQUENCE [LARGE SCALE GENOMIC DNA]</scope>
</reference>
<dbReference type="Pfam" id="PF18198">
    <property type="entry name" value="AAA_lid_11"/>
    <property type="match status" value="1"/>
</dbReference>
<gene>
    <name evidence="5" type="primary">DNAH8</name>
    <name evidence="5" type="ORF">CEXT_212401</name>
</gene>
<dbReference type="GO" id="GO:0030286">
    <property type="term" value="C:dynein complex"/>
    <property type="evidence" value="ECO:0007669"/>
    <property type="project" value="InterPro"/>
</dbReference>
<dbReference type="AlphaFoldDB" id="A0AAV4PEN0"/>
<dbReference type="Pfam" id="PF03028">
    <property type="entry name" value="Dynein_heavy"/>
    <property type="match status" value="1"/>
</dbReference>
<protein>
    <submittedName>
        <fullName evidence="5">Dynein heavy chain 8, axonemal</fullName>
    </submittedName>
</protein>
<comment type="caution">
    <text evidence="5">The sequence shown here is derived from an EMBL/GenBank/DDBJ whole genome shotgun (WGS) entry which is preliminary data.</text>
</comment>
<sequence>MWAESTPRCPLICLLTMGSDPTQQIESLAKSKELAFGAISMGQGQEVHARKLMGKNMDRGQISNLIQVPILYSPDGGWMLLQNCHLGLDFMDELLDKVLNTEKMDDTFRCWITTEVHEKFPISLLQASIKFTNEPPQGIRAGLKRTYSTVTQKQLEAISYPQWQPMLYAVSFMHSVVQERRKFGPLGWNIPYEFNTADWGASVQFFENHLDDMNPKVGVSWQTVRYMLERNGLENICFFRRLLFMKDMAFPSCPTIEQYLDYIDNLPGVDTPQVFDFTQMRTLPIRVTLLRDVLDTILSIQPKDTGGGVGETRESVVHRMAKDMLSKLPPNYIPHEKNVLFSGKGENKSHWGPSRSNADFLKQEIDRMQRVITNVRSTLMDLELAIEGTIVMNEMLRDALDSIYDARIPKIWARVSWDSSSLGFWFTELLERNSQFSNWIFKGRPTCFWMTGFFNPQVPLVYGHWYLVYGCGSMYLCSMIIVAFGLKKSSALGYRIAATVLQTVLVKKNLAVVSNFFSVGFLTAMRQEVSRAHKGWALDTVTLHNDVTQLVREAVKDAPKEGVYVYGLFLDGASWDKKNSILIEPAPKVLFTALPVVYVYAINSTDPKDPALYQCPVYKKPRRTDLTYITPLWLKTEINPNHWILRGVALLCDIK</sequence>
<dbReference type="InterPro" id="IPR004273">
    <property type="entry name" value="Dynein_heavy_D6_P-loop"/>
</dbReference>
<dbReference type="GO" id="GO:0051959">
    <property type="term" value="F:dynein light intermediate chain binding"/>
    <property type="evidence" value="ECO:0007669"/>
    <property type="project" value="InterPro"/>
</dbReference>
<name>A0AAV4PEN0_CAEEX</name>